<dbReference type="CDD" id="cd00085">
    <property type="entry name" value="HNHc"/>
    <property type="match status" value="1"/>
</dbReference>
<feature type="region of interest" description="Disordered" evidence="1">
    <location>
        <begin position="441"/>
        <end position="483"/>
    </location>
</feature>
<reference evidence="3" key="1">
    <citation type="submission" date="2023-07" db="EMBL/GenBank/DDBJ databases">
        <title>Mycolicibacterium sp. nov., a novel bacterial species.</title>
        <authorList>
            <person name="Cao Y."/>
        </authorList>
    </citation>
    <scope>NUCLEOTIDE SEQUENCE</scope>
    <source>
        <strain evidence="3">KC 300</strain>
    </source>
</reference>
<accession>A0ABT8UHI1</accession>
<name>A0ABT8UHI1_9MYCO</name>
<organism evidence="3 4">
    <name type="scientific">Mycolicibacterium arseniciresistens</name>
    <dbReference type="NCBI Taxonomy" id="3062257"/>
    <lineage>
        <taxon>Bacteria</taxon>
        <taxon>Bacillati</taxon>
        <taxon>Actinomycetota</taxon>
        <taxon>Actinomycetes</taxon>
        <taxon>Mycobacteriales</taxon>
        <taxon>Mycobacteriaceae</taxon>
        <taxon>Mycolicibacterium</taxon>
    </lineage>
</organism>
<dbReference type="EMBL" id="JAUMSQ010000070">
    <property type="protein sequence ID" value="MDO3636462.1"/>
    <property type="molecule type" value="Genomic_DNA"/>
</dbReference>
<feature type="compositionally biased region" description="Pro residues" evidence="1">
    <location>
        <begin position="470"/>
        <end position="483"/>
    </location>
</feature>
<dbReference type="SMART" id="SM00507">
    <property type="entry name" value="HNHc"/>
    <property type="match status" value="1"/>
</dbReference>
<dbReference type="InterPro" id="IPR003615">
    <property type="entry name" value="HNH_nuc"/>
</dbReference>
<dbReference type="Gene3D" id="1.10.30.50">
    <property type="match status" value="1"/>
</dbReference>
<feature type="domain" description="HNH nuclease" evidence="2">
    <location>
        <begin position="311"/>
        <end position="363"/>
    </location>
</feature>
<feature type="region of interest" description="Disordered" evidence="1">
    <location>
        <begin position="223"/>
        <end position="267"/>
    </location>
</feature>
<comment type="caution">
    <text evidence="3">The sequence shown here is derived from an EMBL/GenBank/DDBJ whole genome shotgun (WGS) entry which is preliminary data.</text>
</comment>
<evidence type="ECO:0000256" key="1">
    <source>
        <dbReference type="SAM" id="MobiDB-lite"/>
    </source>
</evidence>
<dbReference type="Pfam" id="PF02720">
    <property type="entry name" value="DUF222"/>
    <property type="match status" value="1"/>
</dbReference>
<sequence length="483" mass="52495">ELYALRMSERDEISDQWAVDTESAVAVEIGAALNIVHDWAKKQVSLARGLRERLPLVAATFRAGDLSLPIVETLLHRSDLITDPAILTHVDAKLAGAAARLATLSYGQLCGHVDRIIAREDSDAVRRRKKAADDRELWFHDGLDGMSTFGGAMPITDAEIFERSVDAMADTVCTDDPRTRRQRRVDAIAALCSGAERLPCQCANSDCPQKDAVAAPFVIHVVNGPGDHTDTEAQPAETAAEAEAAETDADAEPETAEPAETGASDSVASLVRNGAILPSELIAGLAEQATIRPLIHPGDAPPEPRYTPSRNLAEFVRCRDMGCRFPGCDVPAWKADIDHTVPYSQGGPTQASNLKCLCRLHHLIKTFWGWHDQQHRDGTVIWTSPAGQTYTTTPGSALLFPHLCLPTAAAIITPRPDGLSGERTAMMPQRQRTRAQNKAARIAAERQHNREQREARRRARRKALGELVAPAPPPQPGDEPPPF</sequence>
<evidence type="ECO:0000313" key="4">
    <source>
        <dbReference type="Proteomes" id="UP001168823"/>
    </source>
</evidence>
<dbReference type="RefSeq" id="WP_302914230.1">
    <property type="nucleotide sequence ID" value="NZ_JAUMSQ010000070.1"/>
</dbReference>
<feature type="non-terminal residue" evidence="3">
    <location>
        <position position="1"/>
    </location>
</feature>
<feature type="compositionally biased region" description="Low complexity" evidence="1">
    <location>
        <begin position="232"/>
        <end position="242"/>
    </location>
</feature>
<keyword evidence="4" id="KW-1185">Reference proteome</keyword>
<dbReference type="InterPro" id="IPR003870">
    <property type="entry name" value="DUF222"/>
</dbReference>
<dbReference type="Proteomes" id="UP001168823">
    <property type="component" value="Unassembled WGS sequence"/>
</dbReference>
<proteinExistence type="predicted"/>
<protein>
    <submittedName>
        <fullName evidence="3">DUF222 domain-containing protein</fullName>
    </submittedName>
</protein>
<evidence type="ECO:0000259" key="2">
    <source>
        <dbReference type="SMART" id="SM00507"/>
    </source>
</evidence>
<evidence type="ECO:0000313" key="3">
    <source>
        <dbReference type="EMBL" id="MDO3636462.1"/>
    </source>
</evidence>
<gene>
    <name evidence="3" type="ORF">Q2100_11970</name>
</gene>
<feature type="compositionally biased region" description="Basic and acidic residues" evidence="1">
    <location>
        <begin position="443"/>
        <end position="454"/>
    </location>
</feature>
<feature type="compositionally biased region" description="Acidic residues" evidence="1">
    <location>
        <begin position="243"/>
        <end position="257"/>
    </location>
</feature>